<comment type="caution">
    <text evidence="1">The sequence shown here is derived from an EMBL/GenBank/DDBJ whole genome shotgun (WGS) entry which is preliminary data.</text>
</comment>
<accession>A0ABU9EQA3</accession>
<evidence type="ECO:0000313" key="1">
    <source>
        <dbReference type="EMBL" id="MEK9514087.1"/>
    </source>
</evidence>
<sequence length="87" mass="9680">MSGQVHGYIKTGGSLPQWLAIASGEDIRPVLFLVKLPKKYPTPPYSPRLGKLGIKLGQVFQSGIKTDRLVVNPGYEETLTWKVLHTY</sequence>
<keyword evidence="2" id="KW-1185">Reference proteome</keyword>
<organism evidence="1 2">
    <name type="scientific">Limnospira fusiformis PMC 851.14</name>
    <dbReference type="NCBI Taxonomy" id="2219512"/>
    <lineage>
        <taxon>Bacteria</taxon>
        <taxon>Bacillati</taxon>
        <taxon>Cyanobacteriota</taxon>
        <taxon>Cyanophyceae</taxon>
        <taxon>Oscillatoriophycideae</taxon>
        <taxon>Oscillatoriales</taxon>
        <taxon>Sirenicapillariaceae</taxon>
        <taxon>Limnospira</taxon>
    </lineage>
</organism>
<protein>
    <submittedName>
        <fullName evidence="1">Uncharacterized protein</fullName>
    </submittedName>
</protein>
<dbReference type="Proteomes" id="UP001387447">
    <property type="component" value="Unassembled WGS sequence"/>
</dbReference>
<proteinExistence type="predicted"/>
<reference evidence="1 2" key="1">
    <citation type="journal article" date="2024" name="Front. Microbiol.">
        <title>Transcriptomic insights into the dominance of two phototrophs throughout the water column of a tropical hypersaline-alkaline crater lake (Dziani Dzaha, Mayotte).</title>
        <authorList>
            <person name="Duperron S."/>
            <person name="Halary S."/>
            <person name="Bouly J.-P."/>
            <person name="Roussel T."/>
            <person name="Hugoni M."/>
            <person name="Bruto M."/>
            <person name="Oger P."/>
            <person name="Duval C."/>
            <person name="Woo A."/>
            <person name="Jezequiel D."/>
            <person name="Ader M."/>
            <person name="Leboulanger C."/>
            <person name="Agogue H."/>
            <person name="Grossi V."/>
            <person name="Trousselier M."/>
            <person name="Bernard C."/>
        </authorList>
    </citation>
    <scope>NUCLEOTIDE SEQUENCE [LARGE SCALE GENOMIC DNA]</scope>
    <source>
        <strain evidence="1 2">PMC 851.14</strain>
    </source>
</reference>
<gene>
    <name evidence="1" type="ORF">AAEJ74_21030</name>
</gene>
<dbReference type="EMBL" id="JBBWYZ010000019">
    <property type="protein sequence ID" value="MEK9514087.1"/>
    <property type="molecule type" value="Genomic_DNA"/>
</dbReference>
<name>A0ABU9EQA3_LIMFS</name>
<evidence type="ECO:0000313" key="2">
    <source>
        <dbReference type="Proteomes" id="UP001387447"/>
    </source>
</evidence>
<dbReference type="RefSeq" id="WP_006622051.1">
    <property type="nucleotide sequence ID" value="NZ_JBBWYZ010000019.1"/>
</dbReference>